<reference evidence="5" key="1">
    <citation type="journal article" date="2022" name="Plant J.">
        <title>Strategies of tolerance reflected in two North American maple genomes.</title>
        <authorList>
            <person name="McEvoy S.L."/>
            <person name="Sezen U.U."/>
            <person name="Trouern-Trend A."/>
            <person name="McMahon S.M."/>
            <person name="Schaberg P.G."/>
            <person name="Yang J."/>
            <person name="Wegrzyn J.L."/>
            <person name="Swenson N.G."/>
        </authorList>
    </citation>
    <scope>NUCLEOTIDE SEQUENCE</scope>
    <source>
        <strain evidence="5">NS2018</strain>
    </source>
</reference>
<dbReference type="Proteomes" id="UP001168877">
    <property type="component" value="Unassembled WGS sequence"/>
</dbReference>
<evidence type="ECO:0000256" key="3">
    <source>
        <dbReference type="ARBA" id="ARBA00023002"/>
    </source>
</evidence>
<keyword evidence="3" id="KW-0560">Oxidoreductase</keyword>
<protein>
    <recommendedName>
        <fullName evidence="4">Berberine/berberine-like domain-containing protein</fullName>
    </recommendedName>
</protein>
<keyword evidence="2" id="KW-0274">FAD</keyword>
<keyword evidence="1" id="KW-0285">Flavoprotein</keyword>
<organism evidence="5 6">
    <name type="scientific">Acer saccharum</name>
    <name type="common">Sugar maple</name>
    <dbReference type="NCBI Taxonomy" id="4024"/>
    <lineage>
        <taxon>Eukaryota</taxon>
        <taxon>Viridiplantae</taxon>
        <taxon>Streptophyta</taxon>
        <taxon>Embryophyta</taxon>
        <taxon>Tracheophyta</taxon>
        <taxon>Spermatophyta</taxon>
        <taxon>Magnoliopsida</taxon>
        <taxon>eudicotyledons</taxon>
        <taxon>Gunneridae</taxon>
        <taxon>Pentapetalae</taxon>
        <taxon>rosids</taxon>
        <taxon>malvids</taxon>
        <taxon>Sapindales</taxon>
        <taxon>Sapindaceae</taxon>
        <taxon>Hippocastanoideae</taxon>
        <taxon>Acereae</taxon>
        <taxon>Acer</taxon>
    </lineage>
</organism>
<dbReference type="Gene3D" id="3.40.462.20">
    <property type="match status" value="1"/>
</dbReference>
<dbReference type="PANTHER" id="PTHR32448">
    <property type="entry name" value="OS08G0158400 PROTEIN"/>
    <property type="match status" value="1"/>
</dbReference>
<dbReference type="AlphaFoldDB" id="A0AA39VFZ0"/>
<dbReference type="InterPro" id="IPR012951">
    <property type="entry name" value="BBE"/>
</dbReference>
<evidence type="ECO:0000256" key="1">
    <source>
        <dbReference type="ARBA" id="ARBA00022630"/>
    </source>
</evidence>
<evidence type="ECO:0000313" key="6">
    <source>
        <dbReference type="Proteomes" id="UP001168877"/>
    </source>
</evidence>
<name>A0AA39VFZ0_ACESA</name>
<sequence>MSWIESILFFSGLSNGSSISDLKNRYLQDKNYFKAKSDYVKTQISFTGIKAALDILEKEPKGYVILDPYGGLMNKISSDSIAFPHRKGNLFTIQYLVAWYEENNEKSDGYMEWIRELYKAMTPFVSWGPRAAYVNYMDIDLGVMEFINTSGDVPSQDEDVVEIARAWGENYFLKNYDRLVRAKTLVDPNNIFTHQQAIFPMSFSSSYSMALEAKT</sequence>
<dbReference type="GO" id="GO:0016491">
    <property type="term" value="F:oxidoreductase activity"/>
    <property type="evidence" value="ECO:0007669"/>
    <property type="project" value="UniProtKB-KW"/>
</dbReference>
<keyword evidence="6" id="KW-1185">Reference proteome</keyword>
<evidence type="ECO:0000259" key="4">
    <source>
        <dbReference type="Pfam" id="PF08031"/>
    </source>
</evidence>
<evidence type="ECO:0000256" key="2">
    <source>
        <dbReference type="ARBA" id="ARBA00022827"/>
    </source>
</evidence>
<reference evidence="5" key="2">
    <citation type="submission" date="2023-06" db="EMBL/GenBank/DDBJ databases">
        <authorList>
            <person name="Swenson N.G."/>
            <person name="Wegrzyn J.L."/>
            <person name="Mcevoy S.L."/>
        </authorList>
    </citation>
    <scope>NUCLEOTIDE SEQUENCE</scope>
    <source>
        <strain evidence="5">NS2018</strain>
        <tissue evidence="5">Leaf</tissue>
    </source>
</reference>
<comment type="caution">
    <text evidence="5">The sequence shown here is derived from an EMBL/GenBank/DDBJ whole genome shotgun (WGS) entry which is preliminary data.</text>
</comment>
<feature type="domain" description="Berberine/berberine-like" evidence="4">
    <location>
        <begin position="132"/>
        <end position="198"/>
    </location>
</feature>
<accession>A0AA39VFZ0</accession>
<evidence type="ECO:0000313" key="5">
    <source>
        <dbReference type="EMBL" id="KAK0576943.1"/>
    </source>
</evidence>
<dbReference type="EMBL" id="JAUESC010000386">
    <property type="protein sequence ID" value="KAK0576943.1"/>
    <property type="molecule type" value="Genomic_DNA"/>
</dbReference>
<dbReference type="GO" id="GO:0050660">
    <property type="term" value="F:flavin adenine dinucleotide binding"/>
    <property type="evidence" value="ECO:0007669"/>
    <property type="project" value="InterPro"/>
</dbReference>
<proteinExistence type="predicted"/>
<dbReference type="Pfam" id="PF08031">
    <property type="entry name" value="BBE"/>
    <property type="match status" value="1"/>
</dbReference>
<gene>
    <name evidence="5" type="ORF">LWI29_025622</name>
</gene>